<name>A0ABN6CZ99_9GAMM</name>
<sequence>MGMVAKEQDGVVTIQLGGSFDVSQYEKFKTICKKYDSSENRFKIDFAKTLYMDSSALGMLLLLREQTKGDKERVKLVNVSGTVNKILEVAHFNQLFTICEDGAD</sequence>
<keyword evidence="3" id="KW-1185">Reference proteome</keyword>
<dbReference type="InterPro" id="IPR002645">
    <property type="entry name" value="STAS_dom"/>
</dbReference>
<evidence type="ECO:0000259" key="1">
    <source>
        <dbReference type="PROSITE" id="PS50801"/>
    </source>
</evidence>
<dbReference type="RefSeq" id="WP_237264229.1">
    <property type="nucleotide sequence ID" value="NZ_AP024202.1"/>
</dbReference>
<dbReference type="Gene3D" id="3.30.750.24">
    <property type="entry name" value="STAS domain"/>
    <property type="match status" value="1"/>
</dbReference>
<dbReference type="Pfam" id="PF01740">
    <property type="entry name" value="STAS"/>
    <property type="match status" value="1"/>
</dbReference>
<protein>
    <submittedName>
        <fullName evidence="2">Anti-anti-sigma regulatory factor</fullName>
    </submittedName>
</protein>
<gene>
    <name evidence="2" type="ORF">THMIRHAM_10100</name>
</gene>
<dbReference type="CDD" id="cd07043">
    <property type="entry name" value="STAS_anti-anti-sigma_factors"/>
    <property type="match status" value="1"/>
</dbReference>
<dbReference type="InterPro" id="IPR036513">
    <property type="entry name" value="STAS_dom_sf"/>
</dbReference>
<dbReference type="EMBL" id="AP024202">
    <property type="protein sequence ID" value="BCN93225.1"/>
    <property type="molecule type" value="Genomic_DNA"/>
</dbReference>
<reference evidence="2" key="1">
    <citation type="journal article" date="2022" name="Arch. Microbiol.">
        <title>Thiomicrorhabdus immobilis sp. nov., a mesophilic sulfur-oxidizing bacterium isolated from sediment of a brackish lake in northern Japan.</title>
        <authorList>
            <person name="Kojima H."/>
            <person name="Mochizuki J."/>
            <person name="Kanda M."/>
            <person name="Watanabe T."/>
            <person name="Fukui M."/>
        </authorList>
    </citation>
    <scope>NUCLEOTIDE SEQUENCE</scope>
    <source>
        <strain evidence="2">Am19</strain>
    </source>
</reference>
<accession>A0ABN6CZ99</accession>
<evidence type="ECO:0000313" key="3">
    <source>
        <dbReference type="Proteomes" id="UP001054820"/>
    </source>
</evidence>
<organism evidence="2 3">
    <name type="scientific">Thiomicrorhabdus immobilis</name>
    <dbReference type="NCBI Taxonomy" id="2791037"/>
    <lineage>
        <taxon>Bacteria</taxon>
        <taxon>Pseudomonadati</taxon>
        <taxon>Pseudomonadota</taxon>
        <taxon>Gammaproteobacteria</taxon>
        <taxon>Thiotrichales</taxon>
        <taxon>Piscirickettsiaceae</taxon>
        <taxon>Thiomicrorhabdus</taxon>
    </lineage>
</organism>
<feature type="domain" description="STAS" evidence="1">
    <location>
        <begin position="1"/>
        <end position="104"/>
    </location>
</feature>
<evidence type="ECO:0000313" key="2">
    <source>
        <dbReference type="EMBL" id="BCN93225.1"/>
    </source>
</evidence>
<dbReference type="PROSITE" id="PS50801">
    <property type="entry name" value="STAS"/>
    <property type="match status" value="1"/>
</dbReference>
<proteinExistence type="predicted"/>
<dbReference type="SUPFAM" id="SSF52091">
    <property type="entry name" value="SpoIIaa-like"/>
    <property type="match status" value="1"/>
</dbReference>
<dbReference type="Proteomes" id="UP001054820">
    <property type="component" value="Chromosome"/>
</dbReference>
<dbReference type="PANTHER" id="PTHR33495">
    <property type="entry name" value="ANTI-SIGMA FACTOR ANTAGONIST TM_1081-RELATED-RELATED"/>
    <property type="match status" value="1"/>
</dbReference>
<dbReference type="PANTHER" id="PTHR33495:SF15">
    <property type="entry name" value="STAS DOMAIN-CONTAINING PROTEIN"/>
    <property type="match status" value="1"/>
</dbReference>